<evidence type="ECO:0000313" key="1">
    <source>
        <dbReference type="EMBL" id="PKY44351.1"/>
    </source>
</evidence>
<protein>
    <submittedName>
        <fullName evidence="1">Uncharacterized protein</fullName>
    </submittedName>
</protein>
<dbReference type="EMBL" id="LLXI01000317">
    <property type="protein sequence ID" value="PKY44351.1"/>
    <property type="molecule type" value="Genomic_DNA"/>
</dbReference>
<evidence type="ECO:0000313" key="2">
    <source>
        <dbReference type="Proteomes" id="UP000234323"/>
    </source>
</evidence>
<dbReference type="Proteomes" id="UP000234323">
    <property type="component" value="Unassembled WGS sequence"/>
</dbReference>
<accession>A0A2I1GCM4</accession>
<keyword evidence="2" id="KW-1185">Reference proteome</keyword>
<dbReference type="AlphaFoldDB" id="A0A2I1GCM4"/>
<gene>
    <name evidence="1" type="ORF">RhiirA4_458627</name>
</gene>
<name>A0A2I1GCM4_9GLOM</name>
<sequence length="82" mass="9689">MLTRIKNFKFLLRDDRDNVRFTDITDIANINDIANITDITDIADIYCSQYRSERSGPRSIELQKCKKCTILKKYIYNILIII</sequence>
<organism evidence="1 2">
    <name type="scientific">Rhizophagus irregularis</name>
    <dbReference type="NCBI Taxonomy" id="588596"/>
    <lineage>
        <taxon>Eukaryota</taxon>
        <taxon>Fungi</taxon>
        <taxon>Fungi incertae sedis</taxon>
        <taxon>Mucoromycota</taxon>
        <taxon>Glomeromycotina</taxon>
        <taxon>Glomeromycetes</taxon>
        <taxon>Glomerales</taxon>
        <taxon>Glomeraceae</taxon>
        <taxon>Rhizophagus</taxon>
    </lineage>
</organism>
<reference evidence="1 2" key="1">
    <citation type="submission" date="2015-10" db="EMBL/GenBank/DDBJ databases">
        <title>Genome analyses suggest a sexual origin of heterokaryosis in a supposedly ancient asexual fungus.</title>
        <authorList>
            <person name="Ropars J."/>
            <person name="Sedzielewska K."/>
            <person name="Noel J."/>
            <person name="Charron P."/>
            <person name="Farinelli L."/>
            <person name="Marton T."/>
            <person name="Kruger M."/>
            <person name="Pelin A."/>
            <person name="Brachmann A."/>
            <person name="Corradi N."/>
        </authorList>
    </citation>
    <scope>NUCLEOTIDE SEQUENCE [LARGE SCALE GENOMIC DNA]</scope>
    <source>
        <strain evidence="1 2">A4</strain>
    </source>
</reference>
<proteinExistence type="predicted"/>
<comment type="caution">
    <text evidence="1">The sequence shown here is derived from an EMBL/GenBank/DDBJ whole genome shotgun (WGS) entry which is preliminary data.</text>
</comment>